<organism evidence="2 3">
    <name type="scientific">Serratia oryzae</name>
    <dbReference type="NCBI Taxonomy" id="2034155"/>
    <lineage>
        <taxon>Bacteria</taxon>
        <taxon>Pseudomonadati</taxon>
        <taxon>Pseudomonadota</taxon>
        <taxon>Gammaproteobacteria</taxon>
        <taxon>Enterobacterales</taxon>
        <taxon>Yersiniaceae</taxon>
        <taxon>Serratia</taxon>
    </lineage>
</organism>
<dbReference type="OrthoDB" id="5292533at2"/>
<dbReference type="InterPro" id="IPR001509">
    <property type="entry name" value="Epimerase_deHydtase"/>
</dbReference>
<accession>A0A1S8CKH9</accession>
<dbReference type="Proteomes" id="UP000216021">
    <property type="component" value="Unassembled WGS sequence"/>
</dbReference>
<dbReference type="SUPFAM" id="SSF51735">
    <property type="entry name" value="NAD(P)-binding Rossmann-fold domains"/>
    <property type="match status" value="1"/>
</dbReference>
<evidence type="ECO:0000259" key="1">
    <source>
        <dbReference type="Pfam" id="PF01370"/>
    </source>
</evidence>
<dbReference type="EMBL" id="MOXD01000003">
    <property type="protein sequence ID" value="OMQ24443.1"/>
    <property type="molecule type" value="Genomic_DNA"/>
</dbReference>
<proteinExistence type="predicted"/>
<keyword evidence="3" id="KW-1185">Reference proteome</keyword>
<feature type="domain" description="NAD-dependent epimerase/dehydratase" evidence="1">
    <location>
        <begin position="3"/>
        <end position="233"/>
    </location>
</feature>
<reference evidence="2 3" key="1">
    <citation type="submission" date="2016-11" db="EMBL/GenBank/DDBJ databases">
        <title>Rahnella oryzae sp. nov., isolated from rice root.</title>
        <authorList>
            <person name="Zhang X.-X."/>
            <person name="Zhang J."/>
        </authorList>
    </citation>
    <scope>NUCLEOTIDE SEQUENCE [LARGE SCALE GENOMIC DNA]</scope>
    <source>
        <strain evidence="2 3">J11-6</strain>
    </source>
</reference>
<sequence>MRVLVTGATSGLGRNAVEWLLAAGHQVHATGRDEAVGLALVALGAKFTALDLTRAGVEQCEQLMVGCEVVWHCAAKYSSWGRRSEFYQVNTYVTDKLAHVAGRCGVRRFIYISTSAVYFDFQHQHNIAESEFADSFVNHYAASKFAAEQSIAALLHLYPQTTYLILRPRGLFGPYDRMNVPRILAQLRRNKGVLRLPEGGKVCLDLTFVLNVVHALDLASRKEHLTSGSIYNITNQQPQPLADVLHQLLIEQLGWQYRLQVVPYRLLLSLACAMEMLAFITGKEPFLTRHGVASIHFDMTLDNTRAIEELGYRPLYSMEQGIEQTGQWLKQQGVLEKKG</sequence>
<gene>
    <name evidence="2" type="ORF">BMI79_06290</name>
</gene>
<dbReference type="Gene3D" id="3.40.50.720">
    <property type="entry name" value="NAD(P)-binding Rossmann-like Domain"/>
    <property type="match status" value="1"/>
</dbReference>
<dbReference type="RefSeq" id="WP_076941327.1">
    <property type="nucleotide sequence ID" value="NZ_MOXD01000003.1"/>
</dbReference>
<comment type="caution">
    <text evidence="2">The sequence shown here is derived from an EMBL/GenBank/DDBJ whole genome shotgun (WGS) entry which is preliminary data.</text>
</comment>
<evidence type="ECO:0000313" key="3">
    <source>
        <dbReference type="Proteomes" id="UP000216021"/>
    </source>
</evidence>
<dbReference type="PANTHER" id="PTHR43245">
    <property type="entry name" value="BIFUNCTIONAL POLYMYXIN RESISTANCE PROTEIN ARNA"/>
    <property type="match status" value="1"/>
</dbReference>
<protein>
    <recommendedName>
        <fullName evidence="1">NAD-dependent epimerase/dehydratase domain-containing protein</fullName>
    </recommendedName>
</protein>
<dbReference type="InterPro" id="IPR036291">
    <property type="entry name" value="NAD(P)-bd_dom_sf"/>
</dbReference>
<dbReference type="AlphaFoldDB" id="A0A1S8CKH9"/>
<dbReference type="Pfam" id="PF01370">
    <property type="entry name" value="Epimerase"/>
    <property type="match status" value="1"/>
</dbReference>
<dbReference type="STRING" id="2034155.BMI79_06290"/>
<dbReference type="PANTHER" id="PTHR43245:SF46">
    <property type="entry name" value="NUCLEOSIDE-DIPHOSPHATE-SUGAR EPIMERASE"/>
    <property type="match status" value="1"/>
</dbReference>
<dbReference type="InterPro" id="IPR050177">
    <property type="entry name" value="Lipid_A_modif_metabolic_enz"/>
</dbReference>
<evidence type="ECO:0000313" key="2">
    <source>
        <dbReference type="EMBL" id="OMQ24443.1"/>
    </source>
</evidence>
<name>A0A1S8CKH9_9GAMM</name>